<reference evidence="1" key="1">
    <citation type="submission" date="2020-02" db="EMBL/GenBank/DDBJ databases">
        <authorList>
            <person name="Meier V. D."/>
        </authorList>
    </citation>
    <scope>NUCLEOTIDE SEQUENCE</scope>
    <source>
        <strain evidence="1">AVDCRST_MAG25</strain>
    </source>
</reference>
<sequence>MVAPVGCLVSLSMVLVLRRAAVARLLWEPMKKGKGRD</sequence>
<proteinExistence type="predicted"/>
<gene>
    <name evidence="1" type="ORF">AVDCRST_MAG25-864</name>
</gene>
<accession>A0A6J4R5Z5</accession>
<protein>
    <submittedName>
        <fullName evidence="1">Uncharacterized protein</fullName>
    </submittedName>
</protein>
<dbReference type="EMBL" id="CADCVI010000054">
    <property type="protein sequence ID" value="CAA9461100.1"/>
    <property type="molecule type" value="Genomic_DNA"/>
</dbReference>
<name>A0A6J4R5Z5_9ACTN</name>
<dbReference type="AlphaFoldDB" id="A0A6J4R5Z5"/>
<organism evidence="1">
    <name type="scientific">uncultured Rubrobacteraceae bacterium</name>
    <dbReference type="NCBI Taxonomy" id="349277"/>
    <lineage>
        <taxon>Bacteria</taxon>
        <taxon>Bacillati</taxon>
        <taxon>Actinomycetota</taxon>
        <taxon>Rubrobacteria</taxon>
        <taxon>Rubrobacterales</taxon>
        <taxon>Rubrobacteraceae</taxon>
        <taxon>environmental samples</taxon>
    </lineage>
</organism>
<evidence type="ECO:0000313" key="1">
    <source>
        <dbReference type="EMBL" id="CAA9461100.1"/>
    </source>
</evidence>